<dbReference type="EMBL" id="JAENHP010000001">
    <property type="protein sequence ID" value="MBM2614221.1"/>
    <property type="molecule type" value="Genomic_DNA"/>
</dbReference>
<dbReference type="SUPFAM" id="SSF47323">
    <property type="entry name" value="Anticodon-binding domain of a subclass of class I aminoacyl-tRNA synthetases"/>
    <property type="match status" value="1"/>
</dbReference>
<name>A0ABS2A313_9ACTN</name>
<gene>
    <name evidence="4" type="ORF">JIG36_01455</name>
</gene>
<comment type="caution">
    <text evidence="4">The sequence shown here is derived from an EMBL/GenBank/DDBJ whole genome shotgun (WGS) entry which is preliminary data.</text>
</comment>
<dbReference type="InterPro" id="IPR029062">
    <property type="entry name" value="Class_I_gatase-like"/>
</dbReference>
<keyword evidence="3" id="KW-0067">ATP-binding</keyword>
<evidence type="ECO:0000256" key="1">
    <source>
        <dbReference type="ARBA" id="ARBA00022598"/>
    </source>
</evidence>
<evidence type="ECO:0000256" key="2">
    <source>
        <dbReference type="ARBA" id="ARBA00022741"/>
    </source>
</evidence>
<protein>
    <recommendedName>
        <fullName evidence="6">Cysteinyl-tRNA synthetase</fullName>
    </recommendedName>
</protein>
<proteinExistence type="predicted"/>
<evidence type="ECO:0000313" key="5">
    <source>
        <dbReference type="Proteomes" id="UP000632138"/>
    </source>
</evidence>
<dbReference type="Gene3D" id="1.20.120.1910">
    <property type="entry name" value="Cysteine-tRNA ligase, C-terminal anti-codon recognition domain"/>
    <property type="match status" value="1"/>
</dbReference>
<keyword evidence="5" id="KW-1185">Reference proteome</keyword>
<dbReference type="RefSeq" id="WP_203374131.1">
    <property type="nucleotide sequence ID" value="NZ_JAENHP010000001.1"/>
</dbReference>
<accession>A0ABS2A313</accession>
<dbReference type="Proteomes" id="UP000632138">
    <property type="component" value="Unassembled WGS sequence"/>
</dbReference>
<keyword evidence="2" id="KW-0547">Nucleotide-binding</keyword>
<dbReference type="InterPro" id="IPR009080">
    <property type="entry name" value="tRNAsynth_Ia_anticodon-bd"/>
</dbReference>
<keyword evidence="1" id="KW-0436">Ligase</keyword>
<evidence type="ECO:0008006" key="6">
    <source>
        <dbReference type="Google" id="ProtNLM"/>
    </source>
</evidence>
<organism evidence="4 5">
    <name type="scientific">Paractinoplanes ovalisporus</name>
    <dbReference type="NCBI Taxonomy" id="2810368"/>
    <lineage>
        <taxon>Bacteria</taxon>
        <taxon>Bacillati</taxon>
        <taxon>Actinomycetota</taxon>
        <taxon>Actinomycetes</taxon>
        <taxon>Micromonosporales</taxon>
        <taxon>Micromonosporaceae</taxon>
        <taxon>Paractinoplanes</taxon>
    </lineage>
</organism>
<dbReference type="Gene3D" id="3.40.50.880">
    <property type="match status" value="1"/>
</dbReference>
<sequence>MPEGADGVLAVMGSGETSPTMVTIHRALAGRLGPGHPPAVLLETPYGFQTNVADISATACGYFARSVGLPVVTAPGLRGGDTEADRDRGLRLVRGAGWLFCGPGSPSYALRQWHDDAVGAALHDRFRSGTGLTVFASAAAATLGRFTVPVYEVYKVGADPHWLDGLDVLSHLGLDVAVVPHYDNKEGGTHDTRYCYLGEQRLRSMEEQLPPDVAVVGVDEHTAVVVDPGADRVTVLGRGTLTVRHHGRSVVLPSGTALTMTELRDLCRRKPLTRTEVPAPAAPPGPAPATLDQISAECEQRFDKARDERDAPGMTRAVLALEAAVREWAADTEEDIGVDQARAVLRTMIVRLGEAAAHGVAEPATVFRPVVEPLLALRARLRAGRDYRTADDLRDALAAAGIQLSDGPGGTSWSVTATAAG</sequence>
<evidence type="ECO:0000256" key="3">
    <source>
        <dbReference type="ARBA" id="ARBA00022840"/>
    </source>
</evidence>
<reference evidence="4 5" key="1">
    <citation type="submission" date="2021-01" db="EMBL/GenBank/DDBJ databases">
        <title>Actinoplanes sp. nov. LDG1-06 isolated from lichen.</title>
        <authorList>
            <person name="Saeng-In P."/>
            <person name="Phongsopitanun W."/>
            <person name="Kanchanasin P."/>
            <person name="Yuki M."/>
            <person name="Kudo T."/>
            <person name="Ohkuma M."/>
            <person name="Tanasupawat S."/>
        </authorList>
    </citation>
    <scope>NUCLEOTIDE SEQUENCE [LARGE SCALE GENOMIC DNA]</scope>
    <source>
        <strain evidence="4 5">LDG1-06</strain>
    </source>
</reference>
<evidence type="ECO:0000313" key="4">
    <source>
        <dbReference type="EMBL" id="MBM2614221.1"/>
    </source>
</evidence>